<dbReference type="VEuPathDB" id="FungiDB:LCOR_04300.1"/>
<name>A0A068RTC8_9FUNG</name>
<reference evidence="1" key="1">
    <citation type="submission" date="2013-08" db="EMBL/GenBank/DDBJ databases">
        <title>Gene expansion shapes genome architecture in the human pathogen Lichtheimia corymbifera: an evolutionary genomics analysis in the ancient terrestrial Mucorales (Mucoromycotina).</title>
        <authorList>
            <person name="Schwartze V.U."/>
            <person name="Winter S."/>
            <person name="Shelest E."/>
            <person name="Marcet-Houben M."/>
            <person name="Horn F."/>
            <person name="Wehner S."/>
            <person name="Hoffmann K."/>
            <person name="Riege K."/>
            <person name="Sammeth M."/>
            <person name="Nowrousian M."/>
            <person name="Valiante V."/>
            <person name="Linde J."/>
            <person name="Jacobsen I.D."/>
            <person name="Marz M."/>
            <person name="Brakhage A.A."/>
            <person name="Gabaldon T."/>
            <person name="Bocker S."/>
            <person name="Voigt K."/>
        </authorList>
    </citation>
    <scope>NUCLEOTIDE SEQUENCE [LARGE SCALE GENOMIC DNA]</scope>
    <source>
        <strain evidence="1">FSU 9682</strain>
    </source>
</reference>
<dbReference type="AlphaFoldDB" id="A0A068RTC8"/>
<comment type="caution">
    <text evidence="1">The sequence shown here is derived from an EMBL/GenBank/DDBJ whole genome shotgun (WGS) entry which is preliminary data.</text>
</comment>
<keyword evidence="2" id="KW-1185">Reference proteome</keyword>
<evidence type="ECO:0000313" key="2">
    <source>
        <dbReference type="Proteomes" id="UP000027586"/>
    </source>
</evidence>
<dbReference type="OrthoDB" id="2288154at2759"/>
<proteinExistence type="predicted"/>
<dbReference type="EMBL" id="CBTN010000015">
    <property type="protein sequence ID" value="CDH52867.1"/>
    <property type="molecule type" value="Genomic_DNA"/>
</dbReference>
<protein>
    <submittedName>
        <fullName evidence="1">Uncharacterized protein</fullName>
    </submittedName>
</protein>
<evidence type="ECO:0000313" key="1">
    <source>
        <dbReference type="EMBL" id="CDH52867.1"/>
    </source>
</evidence>
<gene>
    <name evidence="1" type="ORF">LCOR_04300.1</name>
</gene>
<dbReference type="Proteomes" id="UP000027586">
    <property type="component" value="Unassembled WGS sequence"/>
</dbReference>
<accession>A0A068RTC8</accession>
<sequence length="87" mass="10348">MPEPQPLPAGVTATPERSIPVLPSFSLPQRKTDMEFVDEFVEEWRKEHPRISWKAVYEKGMKDGYFENYTDFKSVKATYHERKKRRT</sequence>
<organism evidence="1 2">
    <name type="scientific">Lichtheimia corymbifera JMRC:FSU:9682</name>
    <dbReference type="NCBI Taxonomy" id="1263082"/>
    <lineage>
        <taxon>Eukaryota</taxon>
        <taxon>Fungi</taxon>
        <taxon>Fungi incertae sedis</taxon>
        <taxon>Mucoromycota</taxon>
        <taxon>Mucoromycotina</taxon>
        <taxon>Mucoromycetes</taxon>
        <taxon>Mucorales</taxon>
        <taxon>Lichtheimiaceae</taxon>
        <taxon>Lichtheimia</taxon>
    </lineage>
</organism>